<keyword evidence="3 8" id="KW-0812">Transmembrane</keyword>
<evidence type="ECO:0000256" key="3">
    <source>
        <dbReference type="ARBA" id="ARBA00022692"/>
    </source>
</evidence>
<evidence type="ECO:0000256" key="8">
    <source>
        <dbReference type="SAM" id="Phobius"/>
    </source>
</evidence>
<keyword evidence="6 8" id="KW-0472">Membrane</keyword>
<protein>
    <submittedName>
        <fullName evidence="12">Ion_trans_2 domain-containing protein</fullName>
    </submittedName>
</protein>
<dbReference type="Gene3D" id="1.10.287.70">
    <property type="match status" value="1"/>
</dbReference>
<dbReference type="GO" id="GO:0005886">
    <property type="term" value="C:plasma membrane"/>
    <property type="evidence" value="ECO:0007669"/>
    <property type="project" value="TreeGrafter"/>
</dbReference>
<evidence type="ECO:0000256" key="7">
    <source>
        <dbReference type="ARBA" id="ARBA00023303"/>
    </source>
</evidence>
<evidence type="ECO:0000313" key="10">
    <source>
        <dbReference type="EMBL" id="VDN43392.1"/>
    </source>
</evidence>
<gene>
    <name evidence="10" type="ORF">GPUH_LOCUS24834</name>
</gene>
<evidence type="ECO:0000256" key="1">
    <source>
        <dbReference type="ARBA" id="ARBA00004141"/>
    </source>
</evidence>
<dbReference type="InterPro" id="IPR003280">
    <property type="entry name" value="2pore_dom_K_chnl"/>
</dbReference>
<dbReference type="Pfam" id="PF07885">
    <property type="entry name" value="Ion_trans_2"/>
    <property type="match status" value="1"/>
</dbReference>
<keyword evidence="7" id="KW-0407">Ion channel</keyword>
<sequence length="87" mass="9734">MPSVAAVLVFSRIFSWHYYITCVRIAGYGNVAPKTFSGRAFCVLFAVFGIPLTLLAIADLGKFLSEIIFEFSDRIHAEIKCFLLLLI</sequence>
<feature type="domain" description="Potassium channel" evidence="9">
    <location>
        <begin position="18"/>
        <end position="65"/>
    </location>
</feature>
<keyword evidence="11" id="KW-1185">Reference proteome</keyword>
<evidence type="ECO:0000256" key="4">
    <source>
        <dbReference type="ARBA" id="ARBA00022989"/>
    </source>
</evidence>
<dbReference type="PANTHER" id="PTHR11003:SF334">
    <property type="entry name" value="FI03418P"/>
    <property type="match status" value="1"/>
</dbReference>
<dbReference type="OrthoDB" id="297496at2759"/>
<dbReference type="Proteomes" id="UP000271098">
    <property type="component" value="Unassembled WGS sequence"/>
</dbReference>
<proteinExistence type="predicted"/>
<evidence type="ECO:0000256" key="5">
    <source>
        <dbReference type="ARBA" id="ARBA00023065"/>
    </source>
</evidence>
<comment type="subcellular location">
    <subcellularLocation>
        <location evidence="1">Membrane</location>
        <topology evidence="1">Multi-pass membrane protein</topology>
    </subcellularLocation>
</comment>
<dbReference type="SUPFAM" id="SSF81324">
    <property type="entry name" value="Voltage-gated potassium channels"/>
    <property type="match status" value="1"/>
</dbReference>
<name>A0A183EV43_9BILA</name>
<evidence type="ECO:0000256" key="2">
    <source>
        <dbReference type="ARBA" id="ARBA00022448"/>
    </source>
</evidence>
<dbReference type="PANTHER" id="PTHR11003">
    <property type="entry name" value="POTASSIUM CHANNEL, SUBFAMILY K"/>
    <property type="match status" value="1"/>
</dbReference>
<dbReference type="GO" id="GO:0015271">
    <property type="term" value="F:outward rectifier potassium channel activity"/>
    <property type="evidence" value="ECO:0007669"/>
    <property type="project" value="TreeGrafter"/>
</dbReference>
<keyword evidence="2" id="KW-0813">Transport</keyword>
<dbReference type="EMBL" id="UYRT01102695">
    <property type="protein sequence ID" value="VDN43392.1"/>
    <property type="molecule type" value="Genomic_DNA"/>
</dbReference>
<dbReference type="GO" id="GO:0022841">
    <property type="term" value="F:potassium ion leak channel activity"/>
    <property type="evidence" value="ECO:0007669"/>
    <property type="project" value="TreeGrafter"/>
</dbReference>
<dbReference type="InterPro" id="IPR013099">
    <property type="entry name" value="K_chnl_dom"/>
</dbReference>
<reference evidence="10 11" key="2">
    <citation type="submission" date="2018-11" db="EMBL/GenBank/DDBJ databases">
        <authorList>
            <consortium name="Pathogen Informatics"/>
        </authorList>
    </citation>
    <scope>NUCLEOTIDE SEQUENCE [LARGE SCALE GENOMIC DNA]</scope>
</reference>
<reference evidence="12" key="1">
    <citation type="submission" date="2016-06" db="UniProtKB">
        <authorList>
            <consortium name="WormBaseParasite"/>
        </authorList>
    </citation>
    <scope>IDENTIFICATION</scope>
</reference>
<evidence type="ECO:0000313" key="12">
    <source>
        <dbReference type="WBParaSite" id="GPUH_0002486401-mRNA-1"/>
    </source>
</evidence>
<feature type="transmembrane region" description="Helical" evidence="8">
    <location>
        <begin position="36"/>
        <end position="58"/>
    </location>
</feature>
<dbReference type="AlphaFoldDB" id="A0A183EV43"/>
<keyword evidence="5" id="KW-0406">Ion transport</keyword>
<dbReference type="GO" id="GO:0030322">
    <property type="term" value="P:stabilization of membrane potential"/>
    <property type="evidence" value="ECO:0007669"/>
    <property type="project" value="TreeGrafter"/>
</dbReference>
<dbReference type="WBParaSite" id="GPUH_0002486401-mRNA-1">
    <property type="protein sequence ID" value="GPUH_0002486401-mRNA-1"/>
    <property type="gene ID" value="GPUH_0002486401"/>
</dbReference>
<evidence type="ECO:0000313" key="11">
    <source>
        <dbReference type="Proteomes" id="UP000271098"/>
    </source>
</evidence>
<evidence type="ECO:0000256" key="6">
    <source>
        <dbReference type="ARBA" id="ARBA00023136"/>
    </source>
</evidence>
<organism evidence="12">
    <name type="scientific">Gongylonema pulchrum</name>
    <dbReference type="NCBI Taxonomy" id="637853"/>
    <lineage>
        <taxon>Eukaryota</taxon>
        <taxon>Metazoa</taxon>
        <taxon>Ecdysozoa</taxon>
        <taxon>Nematoda</taxon>
        <taxon>Chromadorea</taxon>
        <taxon>Rhabditida</taxon>
        <taxon>Spirurina</taxon>
        <taxon>Spiruromorpha</taxon>
        <taxon>Spiruroidea</taxon>
        <taxon>Gongylonematidae</taxon>
        <taxon>Gongylonema</taxon>
    </lineage>
</organism>
<accession>A0A183EV43</accession>
<keyword evidence="4 8" id="KW-1133">Transmembrane helix</keyword>
<evidence type="ECO:0000259" key="9">
    <source>
        <dbReference type="Pfam" id="PF07885"/>
    </source>
</evidence>